<proteinExistence type="predicted"/>
<evidence type="ECO:0000313" key="1">
    <source>
        <dbReference type="EMBL" id="NOL61057.1"/>
    </source>
</evidence>
<reference evidence="1 2" key="1">
    <citation type="submission" date="2020-05" db="EMBL/GenBank/DDBJ databases">
        <authorList>
            <person name="Zhang R."/>
        </authorList>
    </citation>
    <scope>NUCLEOTIDE SEQUENCE [LARGE SCALE GENOMIC DNA]</scope>
    <source>
        <strain evidence="1 2">DSM 28986</strain>
    </source>
</reference>
<name>A0A7K4FSB9_9ARCH</name>
<protein>
    <submittedName>
        <fullName evidence="1">Uncharacterized protein</fullName>
    </submittedName>
</protein>
<sequence>MTAGTEKCNTIIIEYDCDGNCSRITKQIKNILGQEYQNNNIYLLGIEFEIEEWICDSLKIKYSAKRRPAKALNDFEKEHAGKYRKDKLPSYSSKMDYNRLSKNKSFQAFLRLMEK</sequence>
<dbReference type="Proteomes" id="UP000546917">
    <property type="component" value="Unassembled WGS sequence"/>
</dbReference>
<accession>A0A7K4FSB9</accession>
<dbReference type="EMBL" id="JABGBP010000421">
    <property type="protein sequence ID" value="NOL61057.1"/>
    <property type="molecule type" value="Genomic_DNA"/>
</dbReference>
<evidence type="ECO:0000313" key="2">
    <source>
        <dbReference type="Proteomes" id="UP000546917"/>
    </source>
</evidence>
<dbReference type="RefSeq" id="WP_171482100.1">
    <property type="nucleotide sequence ID" value="NZ_DAIEUD010000015.1"/>
</dbReference>
<dbReference type="AlphaFoldDB" id="A0A7K4FSB9"/>
<organism evidence="1 2">
    <name type="scientific">Ferroplasma acidiphilum</name>
    <dbReference type="NCBI Taxonomy" id="74969"/>
    <lineage>
        <taxon>Archaea</taxon>
        <taxon>Methanobacteriati</taxon>
        <taxon>Thermoplasmatota</taxon>
        <taxon>Thermoplasmata</taxon>
        <taxon>Thermoplasmatales</taxon>
        <taxon>Ferroplasmaceae</taxon>
        <taxon>Ferroplasma</taxon>
    </lineage>
</organism>
<comment type="caution">
    <text evidence="1">The sequence shown here is derived from an EMBL/GenBank/DDBJ whole genome shotgun (WGS) entry which is preliminary data.</text>
</comment>
<gene>
    <name evidence="1" type="ORF">HLB00_09530</name>
</gene>